<gene>
    <name evidence="4" type="ORF">AS156_33310</name>
</gene>
<feature type="compositionally biased region" description="Basic and acidic residues" evidence="2">
    <location>
        <begin position="56"/>
        <end position="66"/>
    </location>
</feature>
<sequence length="354" mass="39626">MAATRIDCDIHPAVGGTRTTLLPYLDDHWKEQVVSRAIDGLDLNSNPPSMPLSGRADWRPADGKKPGSDLAMVQRGAFDQLGASHAICNVVYGAQAVFDPYMAAGFCKAINDWIAAEWLDKDKRLRASIVVPMQAPDLAVEEIERRAGDNRFVSVLVLSQGEMLLGRRHHWPIYQVAEKHKLPIAIHAGSAYRTAPSSIGWPSYRYEYYLAEAQAFQAQALSLIYEGVFGKFPGLKVVLMESGVSWLPAFMWRANKTWRGVRVEVPWVEREPASIIRDHFRVTMQPFDGPPDATGVADVIDQIGSDKMFLFASDYPHWQFDGDDPIPPHLPKNIVARMCEDNPLETFPRLKLDS</sequence>
<dbReference type="PANTHER" id="PTHR21240:SF28">
    <property type="entry name" value="ISO-OROTATE DECARBOXYLASE (EUROFUNG)"/>
    <property type="match status" value="1"/>
</dbReference>
<reference evidence="4 5" key="1">
    <citation type="submission" date="2015-11" db="EMBL/GenBank/DDBJ databases">
        <title>Draft Genome Sequence of the Strain BR 10303 (Bradyrhizobium sp.) isolated from nodules of Centrolobium paraense.</title>
        <authorList>
            <person name="Zelli J.E."/>
            <person name="Simoes-Araujo J.L."/>
            <person name="Barauna A.C."/>
            <person name="Silva K."/>
        </authorList>
    </citation>
    <scope>NUCLEOTIDE SEQUENCE [LARGE SCALE GENOMIC DNA]</scope>
    <source>
        <strain evidence="4 5">BR 10303</strain>
    </source>
</reference>
<dbReference type="InterPro" id="IPR032466">
    <property type="entry name" value="Metal_Hydrolase"/>
</dbReference>
<dbReference type="RefSeq" id="WP_066502790.1">
    <property type="nucleotide sequence ID" value="NZ_LNCU01000034.1"/>
</dbReference>
<dbReference type="InterPro" id="IPR006680">
    <property type="entry name" value="Amidohydro-rel"/>
</dbReference>
<organism evidence="4 5">
    <name type="scientific">Bradyrhizobium macuxiense</name>
    <dbReference type="NCBI Taxonomy" id="1755647"/>
    <lineage>
        <taxon>Bacteria</taxon>
        <taxon>Pseudomonadati</taxon>
        <taxon>Pseudomonadota</taxon>
        <taxon>Alphaproteobacteria</taxon>
        <taxon>Hyphomicrobiales</taxon>
        <taxon>Nitrobacteraceae</taxon>
        <taxon>Bradyrhizobium</taxon>
    </lineage>
</organism>
<evidence type="ECO:0000313" key="4">
    <source>
        <dbReference type="EMBL" id="KWV59054.1"/>
    </source>
</evidence>
<dbReference type="GO" id="GO:0016831">
    <property type="term" value="F:carboxy-lyase activity"/>
    <property type="evidence" value="ECO:0007669"/>
    <property type="project" value="InterPro"/>
</dbReference>
<dbReference type="PANTHER" id="PTHR21240">
    <property type="entry name" value="2-AMINO-3-CARBOXYLMUCONATE-6-SEMIALDEHYDE DECARBOXYLASE"/>
    <property type="match status" value="1"/>
</dbReference>
<dbReference type="GO" id="GO:0019748">
    <property type="term" value="P:secondary metabolic process"/>
    <property type="evidence" value="ECO:0007669"/>
    <property type="project" value="TreeGrafter"/>
</dbReference>
<evidence type="ECO:0000256" key="1">
    <source>
        <dbReference type="ARBA" id="ARBA00023239"/>
    </source>
</evidence>
<comment type="caution">
    <text evidence="4">The sequence shown here is derived from an EMBL/GenBank/DDBJ whole genome shotgun (WGS) entry which is preliminary data.</text>
</comment>
<name>A0A109K230_9BRAD</name>
<evidence type="ECO:0000256" key="2">
    <source>
        <dbReference type="SAM" id="MobiDB-lite"/>
    </source>
</evidence>
<dbReference type="EMBL" id="LNCU01000034">
    <property type="protein sequence ID" value="KWV59054.1"/>
    <property type="molecule type" value="Genomic_DNA"/>
</dbReference>
<accession>A0A109K230</accession>
<evidence type="ECO:0000259" key="3">
    <source>
        <dbReference type="Pfam" id="PF04909"/>
    </source>
</evidence>
<dbReference type="Gene3D" id="3.20.20.140">
    <property type="entry name" value="Metal-dependent hydrolases"/>
    <property type="match status" value="1"/>
</dbReference>
<feature type="domain" description="Amidohydrolase-related" evidence="3">
    <location>
        <begin position="6"/>
        <end position="348"/>
    </location>
</feature>
<dbReference type="OrthoDB" id="9799024at2"/>
<feature type="region of interest" description="Disordered" evidence="2">
    <location>
        <begin position="45"/>
        <end position="66"/>
    </location>
</feature>
<dbReference type="GO" id="GO:0005737">
    <property type="term" value="C:cytoplasm"/>
    <property type="evidence" value="ECO:0007669"/>
    <property type="project" value="TreeGrafter"/>
</dbReference>
<keyword evidence="4" id="KW-0378">Hydrolase</keyword>
<dbReference type="Pfam" id="PF04909">
    <property type="entry name" value="Amidohydro_2"/>
    <property type="match status" value="1"/>
</dbReference>
<evidence type="ECO:0000313" key="5">
    <source>
        <dbReference type="Proteomes" id="UP000057737"/>
    </source>
</evidence>
<proteinExistence type="predicted"/>
<dbReference type="AlphaFoldDB" id="A0A109K230"/>
<keyword evidence="5" id="KW-1185">Reference proteome</keyword>
<keyword evidence="1" id="KW-0456">Lyase</keyword>
<dbReference type="Proteomes" id="UP000057737">
    <property type="component" value="Unassembled WGS sequence"/>
</dbReference>
<dbReference type="GO" id="GO:0016787">
    <property type="term" value="F:hydrolase activity"/>
    <property type="evidence" value="ECO:0007669"/>
    <property type="project" value="UniProtKB-KW"/>
</dbReference>
<protein>
    <submittedName>
        <fullName evidence="4">Hydrolase</fullName>
    </submittedName>
</protein>
<dbReference type="SUPFAM" id="SSF51556">
    <property type="entry name" value="Metallo-dependent hydrolases"/>
    <property type="match status" value="1"/>
</dbReference>
<dbReference type="InterPro" id="IPR032465">
    <property type="entry name" value="ACMSD"/>
</dbReference>